<evidence type="ECO:0000313" key="2">
    <source>
        <dbReference type="Proteomes" id="UP000690515"/>
    </source>
</evidence>
<proteinExistence type="predicted"/>
<dbReference type="EMBL" id="JAGSOY010000155">
    <property type="protein sequence ID" value="MBU2714114.1"/>
    <property type="molecule type" value="Genomic_DNA"/>
</dbReference>
<reference evidence="1 2" key="1">
    <citation type="submission" date="2021-04" db="EMBL/GenBank/DDBJ databases">
        <authorList>
            <person name="Pira H."/>
            <person name="Risdian C."/>
            <person name="Wink J."/>
        </authorList>
    </citation>
    <scope>NUCLEOTIDE SEQUENCE [LARGE SCALE GENOMIC DNA]</scope>
    <source>
        <strain evidence="1 2">WH53</strain>
    </source>
</reference>
<name>A0ABS5ZJ46_9GAMM</name>
<comment type="caution">
    <text evidence="1">The sequence shown here is derived from an EMBL/GenBank/DDBJ whole genome shotgun (WGS) entry which is preliminary data.</text>
</comment>
<evidence type="ECO:0000313" key="1">
    <source>
        <dbReference type="EMBL" id="MBU2714114.1"/>
    </source>
</evidence>
<keyword evidence="2" id="KW-1185">Reference proteome</keyword>
<dbReference type="PROSITE" id="PS51257">
    <property type="entry name" value="PROKAR_LIPOPROTEIN"/>
    <property type="match status" value="1"/>
</dbReference>
<sequence length="55" mass="6105">MQKAILTVVLLIFISGCAAPVKRYVGYDNVVVSENHPKIRLAIPSEYEFISLLKG</sequence>
<gene>
    <name evidence="1" type="ORF">KCG35_23975</name>
</gene>
<protein>
    <submittedName>
        <fullName evidence="1">Uncharacterized protein</fullName>
    </submittedName>
</protein>
<dbReference type="Proteomes" id="UP000690515">
    <property type="component" value="Unassembled WGS sequence"/>
</dbReference>
<organism evidence="1 2">
    <name type="scientific">Zooshikella harenae</name>
    <dbReference type="NCBI Taxonomy" id="2827238"/>
    <lineage>
        <taxon>Bacteria</taxon>
        <taxon>Pseudomonadati</taxon>
        <taxon>Pseudomonadota</taxon>
        <taxon>Gammaproteobacteria</taxon>
        <taxon>Oceanospirillales</taxon>
        <taxon>Zooshikellaceae</taxon>
        <taxon>Zooshikella</taxon>
    </lineage>
</organism>
<dbReference type="RefSeq" id="WP_215822384.1">
    <property type="nucleotide sequence ID" value="NZ_JAGSOY010000155.1"/>
</dbReference>
<accession>A0ABS5ZJ46</accession>